<evidence type="ECO:0000256" key="7">
    <source>
        <dbReference type="SAM" id="MobiDB-lite"/>
    </source>
</evidence>
<dbReference type="HOGENOM" id="CLU_211847_0_0_1"/>
<keyword evidence="5 6" id="KW-0539">Nucleus</keyword>
<evidence type="ECO:0000256" key="2">
    <source>
        <dbReference type="ARBA" id="ARBA00022723"/>
    </source>
</evidence>
<proteinExistence type="evidence at transcript level"/>
<feature type="compositionally biased region" description="Basic and acidic residues" evidence="7">
    <location>
        <begin position="127"/>
        <end position="137"/>
    </location>
</feature>
<dbReference type="InterPro" id="IPR036407">
    <property type="entry name" value="DM_DNA-bd_sf"/>
</dbReference>
<dbReference type="PANTHER" id="PTHR12322">
    <property type="entry name" value="DOUBLESEX AND MAB-3 RELATED TRANSCRIPTION FACTOR DMRT"/>
    <property type="match status" value="1"/>
</dbReference>
<dbReference type="GO" id="GO:0046872">
    <property type="term" value="F:metal ion binding"/>
    <property type="evidence" value="ECO:0007669"/>
    <property type="project" value="UniProtKB-KW"/>
</dbReference>
<dbReference type="SMART" id="SM00301">
    <property type="entry name" value="DM"/>
    <property type="match status" value="1"/>
</dbReference>
<feature type="region of interest" description="Disordered" evidence="7">
    <location>
        <begin position="282"/>
        <end position="307"/>
    </location>
</feature>
<feature type="compositionally biased region" description="Low complexity" evidence="7">
    <location>
        <begin position="283"/>
        <end position="294"/>
    </location>
</feature>
<dbReference type="Pfam" id="PF00751">
    <property type="entry name" value="DM"/>
    <property type="match status" value="1"/>
</dbReference>
<dbReference type="EMBL" id="JX559766">
    <property type="protein sequence ID" value="AFV47368.1"/>
    <property type="molecule type" value="mRNA"/>
</dbReference>
<evidence type="ECO:0000256" key="4">
    <source>
        <dbReference type="ARBA" id="ARBA00023125"/>
    </source>
</evidence>
<evidence type="ECO:0000256" key="3">
    <source>
        <dbReference type="ARBA" id="ARBA00022833"/>
    </source>
</evidence>
<feature type="compositionally biased region" description="Basic and acidic residues" evidence="7">
    <location>
        <begin position="109"/>
        <end position="118"/>
    </location>
</feature>
<comment type="subcellular location">
    <subcellularLocation>
        <location evidence="6">Nucleus</location>
    </subcellularLocation>
</comment>
<dbReference type="AlphaFoldDB" id="K4NUY1"/>
<organism evidence="9">
    <name type="scientific">Nematostella vectensis</name>
    <name type="common">Starlet sea anemone</name>
    <dbReference type="NCBI Taxonomy" id="45351"/>
    <lineage>
        <taxon>Eukaryota</taxon>
        <taxon>Metazoa</taxon>
        <taxon>Cnidaria</taxon>
        <taxon>Anthozoa</taxon>
        <taxon>Hexacorallia</taxon>
        <taxon>Actiniaria</taxon>
        <taxon>Edwardsiidae</taxon>
        <taxon>Nematostella</taxon>
    </lineage>
</organism>
<feature type="domain" description="DM" evidence="8">
    <location>
        <begin position="23"/>
        <end position="70"/>
    </location>
</feature>
<dbReference type="InterPro" id="IPR026607">
    <property type="entry name" value="DMRT"/>
</dbReference>
<dbReference type="GO" id="GO:0006355">
    <property type="term" value="P:regulation of DNA-templated transcription"/>
    <property type="evidence" value="ECO:0007669"/>
    <property type="project" value="InterPro"/>
</dbReference>
<dbReference type="InterPro" id="IPR009060">
    <property type="entry name" value="UBA-like_sf"/>
</dbReference>
<keyword evidence="2 6" id="KW-0479">Metal-binding</keyword>
<feature type="DNA-binding region" description="DM" evidence="6">
    <location>
        <begin position="23"/>
        <end position="70"/>
    </location>
</feature>
<protein>
    <submittedName>
        <fullName evidence="9">DMRT D</fullName>
    </submittedName>
</protein>
<evidence type="ECO:0000313" key="9">
    <source>
        <dbReference type="EMBL" id="AFV47368.1"/>
    </source>
</evidence>
<dbReference type="Pfam" id="PF03474">
    <property type="entry name" value="DMA"/>
    <property type="match status" value="1"/>
</dbReference>
<dbReference type="PROSITE" id="PS50809">
    <property type="entry name" value="DM_2"/>
    <property type="match status" value="1"/>
</dbReference>
<dbReference type="PANTHER" id="PTHR12322:SF53">
    <property type="entry name" value="DOUBLESEX-MAB RELATED 11E"/>
    <property type="match status" value="1"/>
</dbReference>
<feature type="region of interest" description="Disordered" evidence="7">
    <location>
        <begin position="75"/>
        <end position="180"/>
    </location>
</feature>
<dbReference type="InterPro" id="IPR005173">
    <property type="entry name" value="DMA"/>
</dbReference>
<evidence type="ECO:0000256" key="6">
    <source>
        <dbReference type="PROSITE-ProRule" id="PRU00070"/>
    </source>
</evidence>
<sequence>MSESAYMIQGSYPERKPPRMPKCARCRNHGVVSWLKGHKRYCRWRDCNCAQCTLIAERQRVMAAQVALRRQQTQEESMRVQAGQIPSNYVPSSPLPPANFTELTPPKPSPEKETEFRQESFSSPESKLTEVKIKVEPISECDQNNNLEKDHEQQPNRKRSFSDSEPEYSPRVSESHSPVPKKAVISESNLVVLQRIFPHQSRAVLELSLRASGNDLVKAIESLTPDENNNLRPFPCLFPARGHGVHPLPPSDTEGAKSAFSTIAKSGTFIHPRVMKPKEHYIKSPTSKSPPSKSAFHPHPGYAAHPIASPTMREHFHFPSVPSHGYVYNRSATAALLSLSNAQQRGGAPPVEPAICVECGFVARPEDKFCSECGKRMS</sequence>
<keyword evidence="4 6" id="KW-0238">DNA-binding</keyword>
<comment type="similarity">
    <text evidence="1">Belongs to the DMRT family.</text>
</comment>
<evidence type="ECO:0000259" key="8">
    <source>
        <dbReference type="PROSITE" id="PS50809"/>
    </source>
</evidence>
<dbReference type="FunFam" id="4.10.1040.10:FF:000001">
    <property type="entry name" value="doublesex- and mab-3-related transcription factor 1"/>
    <property type="match status" value="1"/>
</dbReference>
<dbReference type="PROSITE" id="PS40000">
    <property type="entry name" value="DM_1"/>
    <property type="match status" value="1"/>
</dbReference>
<dbReference type="SUPFAM" id="SSF82927">
    <property type="entry name" value="Cysteine-rich DNA binding domain, (DM domain)"/>
    <property type="match status" value="1"/>
</dbReference>
<accession>K4NUY1</accession>
<dbReference type="GO" id="GO:0005634">
    <property type="term" value="C:nucleus"/>
    <property type="evidence" value="ECO:0007669"/>
    <property type="project" value="UniProtKB-SubCell"/>
</dbReference>
<reference evidence="9" key="1">
    <citation type="journal article" date="2012" name="Dev. Biol.">
        <title>The Xenopus doublesex-related gene Dmrt5 is required for olfactory placode neurogenesis.</title>
        <authorList>
            <person name="Parlier D."/>
            <person name="Moers V."/>
            <person name="Van Campenhout C."/>
            <person name="Preillon J."/>
            <person name="Leclere L."/>
            <person name="Saulnier A."/>
            <person name="Sirakov M."/>
            <person name="Busengdal H."/>
            <person name="Kricha S."/>
            <person name="Marine J.C."/>
            <person name="Rentzsch F."/>
            <person name="Bellefroid E.J."/>
        </authorList>
    </citation>
    <scope>NUCLEOTIDE SEQUENCE</scope>
</reference>
<name>K4NUY1_NEMVE</name>
<dbReference type="SUPFAM" id="SSF46934">
    <property type="entry name" value="UBA-like"/>
    <property type="match status" value="1"/>
</dbReference>
<evidence type="ECO:0000256" key="1">
    <source>
        <dbReference type="ARBA" id="ARBA00006834"/>
    </source>
</evidence>
<evidence type="ECO:0000256" key="5">
    <source>
        <dbReference type="ARBA" id="ARBA00023242"/>
    </source>
</evidence>
<dbReference type="GO" id="GO:0043565">
    <property type="term" value="F:sequence-specific DNA binding"/>
    <property type="evidence" value="ECO:0007669"/>
    <property type="project" value="InterPro"/>
</dbReference>
<dbReference type="InterPro" id="IPR001275">
    <property type="entry name" value="DM_DNA-bd"/>
</dbReference>
<keyword evidence="3 6" id="KW-0862">Zinc</keyword>
<dbReference type="Gene3D" id="4.10.1040.10">
    <property type="entry name" value="DM DNA-binding domain"/>
    <property type="match status" value="1"/>
</dbReference>